<sequence length="166" mass="18045">MSFKSVGLYGRYKDSKVNITLTELRKHLELKGIHVFLGDTTATDISGKRIEDSGAPVPETIELAIVVGGDGTMLHVARQLAQYALPMIGVNLGRLGFLTDISADRMLADIDEVLRGEFSIEERIMLCAQVTSDGKTGAEITALNDITLSKGNTARMIEFDTQVNSE</sequence>
<dbReference type="InterPro" id="IPR016064">
    <property type="entry name" value="NAD/diacylglycerol_kinase_sf"/>
</dbReference>
<dbReference type="AlphaFoldDB" id="A0A382D695"/>
<dbReference type="Gene3D" id="3.40.50.10330">
    <property type="entry name" value="Probable inorganic polyphosphate/atp-NAD kinase, domain 1"/>
    <property type="match status" value="1"/>
</dbReference>
<evidence type="ECO:0000313" key="1">
    <source>
        <dbReference type="EMBL" id="SVB33572.1"/>
    </source>
</evidence>
<protein>
    <recommendedName>
        <fullName evidence="2">NAD(+) kinase</fullName>
    </recommendedName>
</protein>
<dbReference type="SUPFAM" id="SSF111331">
    <property type="entry name" value="NAD kinase/diacylglycerol kinase-like"/>
    <property type="match status" value="1"/>
</dbReference>
<accession>A0A382D695</accession>
<dbReference type="InterPro" id="IPR017438">
    <property type="entry name" value="ATP-NAD_kinase_N"/>
</dbReference>
<proteinExistence type="predicted"/>
<dbReference type="EMBL" id="UINC01037697">
    <property type="protein sequence ID" value="SVB33572.1"/>
    <property type="molecule type" value="Genomic_DNA"/>
</dbReference>
<dbReference type="PANTHER" id="PTHR20275">
    <property type="entry name" value="NAD KINASE"/>
    <property type="match status" value="1"/>
</dbReference>
<gene>
    <name evidence="1" type="ORF">METZ01_LOCUS186426</name>
</gene>
<reference evidence="1" key="1">
    <citation type="submission" date="2018-05" db="EMBL/GenBank/DDBJ databases">
        <authorList>
            <person name="Lanie J.A."/>
            <person name="Ng W.-L."/>
            <person name="Kazmierczak K.M."/>
            <person name="Andrzejewski T.M."/>
            <person name="Davidsen T.M."/>
            <person name="Wayne K.J."/>
            <person name="Tettelin H."/>
            <person name="Glass J.I."/>
            <person name="Rusch D."/>
            <person name="Podicherti R."/>
            <person name="Tsui H.-C.T."/>
            <person name="Winkler M.E."/>
        </authorList>
    </citation>
    <scope>NUCLEOTIDE SEQUENCE</scope>
</reference>
<dbReference type="GO" id="GO:0003951">
    <property type="term" value="F:NAD+ kinase activity"/>
    <property type="evidence" value="ECO:0007669"/>
    <property type="project" value="InterPro"/>
</dbReference>
<dbReference type="PANTHER" id="PTHR20275:SF0">
    <property type="entry name" value="NAD KINASE"/>
    <property type="match status" value="1"/>
</dbReference>
<dbReference type="GO" id="GO:0006741">
    <property type="term" value="P:NADP+ biosynthetic process"/>
    <property type="evidence" value="ECO:0007669"/>
    <property type="project" value="InterPro"/>
</dbReference>
<organism evidence="1">
    <name type="scientific">marine metagenome</name>
    <dbReference type="NCBI Taxonomy" id="408172"/>
    <lineage>
        <taxon>unclassified sequences</taxon>
        <taxon>metagenomes</taxon>
        <taxon>ecological metagenomes</taxon>
    </lineage>
</organism>
<feature type="non-terminal residue" evidence="1">
    <location>
        <position position="166"/>
    </location>
</feature>
<dbReference type="InterPro" id="IPR002504">
    <property type="entry name" value="NADK"/>
</dbReference>
<evidence type="ECO:0008006" key="2">
    <source>
        <dbReference type="Google" id="ProtNLM"/>
    </source>
</evidence>
<dbReference type="Pfam" id="PF01513">
    <property type="entry name" value="NAD_kinase"/>
    <property type="match status" value="1"/>
</dbReference>
<name>A0A382D695_9ZZZZ</name>